<protein>
    <recommendedName>
        <fullName evidence="4">DUF928 domain-containing protein</fullName>
    </recommendedName>
</protein>
<sequence>MSKFKYIKTSLLLLTINIISLPSLSNSALSENPLLSWINIFFPASKPKPPIKPRKAGGRPLQGNLETTCMISPDAPEQPRVIWSTRPLFLWEGKVEKVALNKNIDTTLWSQEIKPGQNFANYTDELQPGETYYWVVFNENSQNQPSGNVRFQVMQAQQRQLINNELKALEEEYKGKGSEAIALKKTQYFVQKELWSDALQQAYSVEKPSADLRKIREEIPRKLCNFDNS</sequence>
<keyword evidence="3" id="KW-1185">Reference proteome</keyword>
<evidence type="ECO:0000256" key="1">
    <source>
        <dbReference type="SAM" id="SignalP"/>
    </source>
</evidence>
<comment type="caution">
    <text evidence="2">The sequence shown here is derived from an EMBL/GenBank/DDBJ whole genome shotgun (WGS) entry which is preliminary data.</text>
</comment>
<reference evidence="2 3" key="1">
    <citation type="journal article" date="2021" name="Microorganisms">
        <title>Genome Evolution of Filamentous Cyanobacterium Nostoc Species: From Facultative Symbiosis to Free Living.</title>
        <authorList>
            <person name="Huo D."/>
            <person name="Li H."/>
            <person name="Cai F."/>
            <person name="Guo X."/>
            <person name="Qiao Z."/>
            <person name="Wang W."/>
            <person name="Yu G."/>
            <person name="Li R."/>
        </authorList>
    </citation>
    <scope>NUCLEOTIDE SEQUENCE [LARGE SCALE GENOMIC DNA]</scope>
    <source>
        <strain evidence="2 3">CHAB 5714</strain>
    </source>
</reference>
<evidence type="ECO:0000313" key="3">
    <source>
        <dbReference type="Proteomes" id="UP001199525"/>
    </source>
</evidence>
<proteinExistence type="predicted"/>
<name>A0ABS8IJ62_9NOSO</name>
<feature type="signal peptide" evidence="1">
    <location>
        <begin position="1"/>
        <end position="27"/>
    </location>
</feature>
<evidence type="ECO:0008006" key="4">
    <source>
        <dbReference type="Google" id="ProtNLM"/>
    </source>
</evidence>
<dbReference type="EMBL" id="JAIVFQ010000093">
    <property type="protein sequence ID" value="MCC5603808.1"/>
    <property type="molecule type" value="Genomic_DNA"/>
</dbReference>
<accession>A0ABS8IJ62</accession>
<dbReference type="Proteomes" id="UP001199525">
    <property type="component" value="Unassembled WGS sequence"/>
</dbReference>
<organism evidence="2 3">
    <name type="scientific">Nostoc favosum CHAB5714</name>
    <dbReference type="NCBI Taxonomy" id="2780399"/>
    <lineage>
        <taxon>Bacteria</taxon>
        <taxon>Bacillati</taxon>
        <taxon>Cyanobacteriota</taxon>
        <taxon>Cyanophyceae</taxon>
        <taxon>Nostocales</taxon>
        <taxon>Nostocaceae</taxon>
        <taxon>Nostoc</taxon>
        <taxon>Nostoc favosum</taxon>
    </lineage>
</organism>
<gene>
    <name evidence="2" type="ORF">LC586_32720</name>
</gene>
<evidence type="ECO:0000313" key="2">
    <source>
        <dbReference type="EMBL" id="MCC5603808.1"/>
    </source>
</evidence>
<dbReference type="RefSeq" id="WP_229489596.1">
    <property type="nucleotide sequence ID" value="NZ_JAIVFQ010000093.1"/>
</dbReference>
<feature type="chain" id="PRO_5047370373" description="DUF928 domain-containing protein" evidence="1">
    <location>
        <begin position="28"/>
        <end position="229"/>
    </location>
</feature>
<keyword evidence="1" id="KW-0732">Signal</keyword>